<evidence type="ECO:0000256" key="1">
    <source>
        <dbReference type="SAM" id="Phobius"/>
    </source>
</evidence>
<dbReference type="Proteomes" id="UP001386955">
    <property type="component" value="Unassembled WGS sequence"/>
</dbReference>
<organism evidence="2 3">
    <name type="scientific">Psophocarpus tetragonolobus</name>
    <name type="common">Winged bean</name>
    <name type="synonym">Dolichos tetragonolobus</name>
    <dbReference type="NCBI Taxonomy" id="3891"/>
    <lineage>
        <taxon>Eukaryota</taxon>
        <taxon>Viridiplantae</taxon>
        <taxon>Streptophyta</taxon>
        <taxon>Embryophyta</taxon>
        <taxon>Tracheophyta</taxon>
        <taxon>Spermatophyta</taxon>
        <taxon>Magnoliopsida</taxon>
        <taxon>eudicotyledons</taxon>
        <taxon>Gunneridae</taxon>
        <taxon>Pentapetalae</taxon>
        <taxon>rosids</taxon>
        <taxon>fabids</taxon>
        <taxon>Fabales</taxon>
        <taxon>Fabaceae</taxon>
        <taxon>Papilionoideae</taxon>
        <taxon>50 kb inversion clade</taxon>
        <taxon>NPAAA clade</taxon>
        <taxon>indigoferoid/millettioid clade</taxon>
        <taxon>Phaseoleae</taxon>
        <taxon>Psophocarpus</taxon>
    </lineage>
</organism>
<gene>
    <name evidence="2" type="ORF">VNO78_14729</name>
</gene>
<comment type="caution">
    <text evidence="2">The sequence shown here is derived from an EMBL/GenBank/DDBJ whole genome shotgun (WGS) entry which is preliminary data.</text>
</comment>
<sequence length="93" mass="10994">MNPTVHIASGACYIEFQISIFTWSLSLISFLITSSVHFLSLFAFHHPRHFPSQDSRRWQTLRIFNLLFVTMEQEWLRPDLLEMMPHVLCFPAL</sequence>
<proteinExistence type="predicted"/>
<dbReference type="AlphaFoldDB" id="A0AAN9SDL3"/>
<evidence type="ECO:0000313" key="2">
    <source>
        <dbReference type="EMBL" id="KAK7394207.1"/>
    </source>
</evidence>
<accession>A0AAN9SDL3</accession>
<keyword evidence="1" id="KW-0812">Transmembrane</keyword>
<protein>
    <submittedName>
        <fullName evidence="2">Uncharacterized protein</fullName>
    </submittedName>
</protein>
<name>A0AAN9SDL3_PSOTE</name>
<dbReference type="EMBL" id="JAYMYS010000004">
    <property type="protein sequence ID" value="KAK7394207.1"/>
    <property type="molecule type" value="Genomic_DNA"/>
</dbReference>
<reference evidence="2 3" key="1">
    <citation type="submission" date="2024-01" db="EMBL/GenBank/DDBJ databases">
        <title>The genomes of 5 underutilized Papilionoideae crops provide insights into root nodulation and disease resistanc.</title>
        <authorList>
            <person name="Jiang F."/>
        </authorList>
    </citation>
    <scope>NUCLEOTIDE SEQUENCE [LARGE SCALE GENOMIC DNA]</scope>
    <source>
        <strain evidence="2">DUOXIRENSHENG_FW03</strain>
        <tissue evidence="2">Leaves</tissue>
    </source>
</reference>
<feature type="transmembrane region" description="Helical" evidence="1">
    <location>
        <begin position="20"/>
        <end position="44"/>
    </location>
</feature>
<keyword evidence="1" id="KW-1133">Transmembrane helix</keyword>
<evidence type="ECO:0000313" key="3">
    <source>
        <dbReference type="Proteomes" id="UP001386955"/>
    </source>
</evidence>
<keyword evidence="3" id="KW-1185">Reference proteome</keyword>
<keyword evidence="1" id="KW-0472">Membrane</keyword>